<evidence type="ECO:0000256" key="11">
    <source>
        <dbReference type="HAMAP-Rule" id="MF_00137"/>
    </source>
</evidence>
<organism evidence="13 14">
    <name type="scientific">Thermovibrio guaymasensis</name>
    <dbReference type="NCBI Taxonomy" id="240167"/>
    <lineage>
        <taxon>Bacteria</taxon>
        <taxon>Pseudomonadati</taxon>
        <taxon>Aquificota</taxon>
        <taxon>Aquificia</taxon>
        <taxon>Desulfurobacteriales</taxon>
        <taxon>Desulfurobacteriaceae</taxon>
        <taxon>Thermovibrio</taxon>
    </lineage>
</organism>
<dbReference type="InterPro" id="IPR028923">
    <property type="entry name" value="SAICAR_synt/ADE2_N"/>
</dbReference>
<dbReference type="PROSITE" id="PS01058">
    <property type="entry name" value="SAICAR_SYNTHETASE_2"/>
    <property type="match status" value="1"/>
</dbReference>
<dbReference type="InterPro" id="IPR033934">
    <property type="entry name" value="SAICAR_synt_PurC"/>
</dbReference>
<evidence type="ECO:0000256" key="9">
    <source>
        <dbReference type="ARBA" id="ARBA00030409"/>
    </source>
</evidence>
<dbReference type="OrthoDB" id="9801549at2"/>
<dbReference type="GO" id="GO:0006189">
    <property type="term" value="P:'de novo' IMP biosynthetic process"/>
    <property type="evidence" value="ECO:0007669"/>
    <property type="project" value="UniProtKB-UniRule"/>
</dbReference>
<keyword evidence="7 11" id="KW-0658">Purine biosynthesis</keyword>
<dbReference type="PANTHER" id="PTHR43599">
    <property type="entry name" value="MULTIFUNCTIONAL PROTEIN ADE2"/>
    <property type="match status" value="1"/>
</dbReference>
<dbReference type="Gene3D" id="3.30.470.20">
    <property type="entry name" value="ATP-grasp fold, B domain"/>
    <property type="match status" value="1"/>
</dbReference>
<dbReference type="RefSeq" id="WP_121170463.1">
    <property type="nucleotide sequence ID" value="NZ_RBIE01000001.1"/>
</dbReference>
<keyword evidence="5 11" id="KW-0436">Ligase</keyword>
<dbReference type="EMBL" id="RBIE01000001">
    <property type="protein sequence ID" value="RKQ64043.1"/>
    <property type="molecule type" value="Genomic_DNA"/>
</dbReference>
<dbReference type="InterPro" id="IPR050089">
    <property type="entry name" value="SAICAR_synthetase"/>
</dbReference>
<accession>A0A420W9N5</accession>
<dbReference type="SUPFAM" id="SSF56104">
    <property type="entry name" value="SAICAR synthase-like"/>
    <property type="match status" value="1"/>
</dbReference>
<dbReference type="AlphaFoldDB" id="A0A420W9N5"/>
<evidence type="ECO:0000256" key="10">
    <source>
        <dbReference type="ARBA" id="ARBA00048475"/>
    </source>
</evidence>
<dbReference type="Gene3D" id="3.30.200.20">
    <property type="entry name" value="Phosphorylase Kinase, domain 1"/>
    <property type="match status" value="1"/>
</dbReference>
<evidence type="ECO:0000256" key="1">
    <source>
        <dbReference type="ARBA" id="ARBA00004672"/>
    </source>
</evidence>
<dbReference type="GO" id="GO:0009236">
    <property type="term" value="P:cobalamin biosynthetic process"/>
    <property type="evidence" value="ECO:0007669"/>
    <property type="project" value="InterPro"/>
</dbReference>
<sequence>MEKREKLYEGKAKVLYKTDSDNLLVAYFKDDTTAFDGAKKEVLEDKGVINCAISTVIFKYLEKHGIKTHFVERLSPREMLVKKCEIIPVEVVVRNVAAGSFSRRYGVEEGTPLKEPLVEYFYKNDQLHDPMVCPNHVYLFGWATREELGQMTKTALEVNGLLKKFFDEIDIQLVDFKLEFGRCNGEILLADEITPDSCRLWDKSSGEVLDKDRFRKEMGKVVESYKEVYRRIMDRYEEVEE</sequence>
<evidence type="ECO:0000256" key="7">
    <source>
        <dbReference type="ARBA" id="ARBA00022755"/>
    </source>
</evidence>
<dbReference type="HAMAP" id="MF_00137">
    <property type="entry name" value="SAICAR_synth"/>
    <property type="match status" value="1"/>
</dbReference>
<gene>
    <name evidence="11" type="primary">purC</name>
    <name evidence="13" type="ORF">C7457_0933</name>
</gene>
<dbReference type="GO" id="GO:0004639">
    <property type="term" value="F:phosphoribosylaminoimidazolesuccinocarboxamide synthase activity"/>
    <property type="evidence" value="ECO:0007669"/>
    <property type="project" value="UniProtKB-UniRule"/>
</dbReference>
<keyword evidence="8 11" id="KW-0067">ATP-binding</keyword>
<dbReference type="PANTHER" id="PTHR43599:SF3">
    <property type="entry name" value="SI:DKEY-6E2.2"/>
    <property type="match status" value="1"/>
</dbReference>
<feature type="domain" description="SAICAR synthetase/ADE2 N-terminal" evidence="12">
    <location>
        <begin position="6"/>
        <end position="231"/>
    </location>
</feature>
<evidence type="ECO:0000256" key="4">
    <source>
        <dbReference type="ARBA" id="ARBA00016460"/>
    </source>
</evidence>
<evidence type="ECO:0000313" key="13">
    <source>
        <dbReference type="EMBL" id="RKQ64043.1"/>
    </source>
</evidence>
<comment type="pathway">
    <text evidence="1 11">Purine metabolism; IMP biosynthesis via de novo pathway; 5-amino-1-(5-phospho-D-ribosyl)imidazole-4-carboxamide from 5-amino-1-(5-phospho-D-ribosyl)imidazole-4-carboxylate: step 1/2.</text>
</comment>
<comment type="caution">
    <text evidence="13">The sequence shown here is derived from an EMBL/GenBank/DDBJ whole genome shotgun (WGS) entry which is preliminary data.</text>
</comment>
<dbReference type="EC" id="6.3.2.6" evidence="3 11"/>
<dbReference type="UniPathway" id="UPA00074">
    <property type="reaction ID" value="UER00131"/>
</dbReference>
<evidence type="ECO:0000256" key="5">
    <source>
        <dbReference type="ARBA" id="ARBA00022598"/>
    </source>
</evidence>
<keyword evidence="6 11" id="KW-0547">Nucleotide-binding</keyword>
<dbReference type="Proteomes" id="UP000280881">
    <property type="component" value="Unassembled WGS sequence"/>
</dbReference>
<name>A0A420W9N5_9BACT</name>
<dbReference type="InterPro" id="IPR001636">
    <property type="entry name" value="SAICAR_synth"/>
</dbReference>
<dbReference type="FunFam" id="3.30.470.20:FF:000006">
    <property type="entry name" value="Phosphoribosylaminoimidazole-succinocarboxamide synthase"/>
    <property type="match status" value="1"/>
</dbReference>
<evidence type="ECO:0000256" key="2">
    <source>
        <dbReference type="ARBA" id="ARBA00010190"/>
    </source>
</evidence>
<dbReference type="FunFam" id="3.30.200.20:FF:000086">
    <property type="entry name" value="Phosphoribosylaminoimidazole-succinocarboxamide synthase"/>
    <property type="match status" value="1"/>
</dbReference>
<keyword evidence="14" id="KW-1185">Reference proteome</keyword>
<reference evidence="13 14" key="1">
    <citation type="submission" date="2018-10" db="EMBL/GenBank/DDBJ databases">
        <title>Genomic Encyclopedia of Type Strains, Phase IV (KMG-IV): sequencing the most valuable type-strain genomes for metagenomic binning, comparative biology and taxonomic classification.</title>
        <authorList>
            <person name="Goeker M."/>
        </authorList>
    </citation>
    <scope>NUCLEOTIDE SEQUENCE [LARGE SCALE GENOMIC DNA]</scope>
    <source>
        <strain evidence="13 14">DSM 15521</strain>
    </source>
</reference>
<evidence type="ECO:0000313" key="14">
    <source>
        <dbReference type="Proteomes" id="UP000280881"/>
    </source>
</evidence>
<dbReference type="NCBIfam" id="TIGR00081">
    <property type="entry name" value="purC"/>
    <property type="match status" value="1"/>
</dbReference>
<dbReference type="CDD" id="cd01415">
    <property type="entry name" value="SAICAR_synt_PurC"/>
    <property type="match status" value="1"/>
</dbReference>
<evidence type="ECO:0000256" key="3">
    <source>
        <dbReference type="ARBA" id="ARBA00012217"/>
    </source>
</evidence>
<dbReference type="Pfam" id="PF01259">
    <property type="entry name" value="SAICAR_synt"/>
    <property type="match status" value="1"/>
</dbReference>
<evidence type="ECO:0000256" key="8">
    <source>
        <dbReference type="ARBA" id="ARBA00022840"/>
    </source>
</evidence>
<dbReference type="InterPro" id="IPR018236">
    <property type="entry name" value="SAICAR_synthetase_CS"/>
</dbReference>
<protein>
    <recommendedName>
        <fullName evidence="4 11">Phosphoribosylaminoimidazole-succinocarboxamide synthase</fullName>
        <ecNumber evidence="3 11">6.3.2.6</ecNumber>
    </recommendedName>
    <alternativeName>
        <fullName evidence="9 11">SAICAR synthetase</fullName>
    </alternativeName>
</protein>
<comment type="similarity">
    <text evidence="2 11">Belongs to the SAICAR synthetase family.</text>
</comment>
<proteinExistence type="inferred from homology"/>
<evidence type="ECO:0000256" key="6">
    <source>
        <dbReference type="ARBA" id="ARBA00022741"/>
    </source>
</evidence>
<dbReference type="GO" id="GO:0005524">
    <property type="term" value="F:ATP binding"/>
    <property type="evidence" value="ECO:0007669"/>
    <property type="project" value="UniProtKB-KW"/>
</dbReference>
<dbReference type="PROSITE" id="PS01057">
    <property type="entry name" value="SAICAR_SYNTHETASE_1"/>
    <property type="match status" value="1"/>
</dbReference>
<comment type="catalytic activity">
    <reaction evidence="10 11">
        <text>5-amino-1-(5-phospho-D-ribosyl)imidazole-4-carboxylate + L-aspartate + ATP = (2S)-2-[5-amino-1-(5-phospho-beta-D-ribosyl)imidazole-4-carboxamido]succinate + ADP + phosphate + 2 H(+)</text>
        <dbReference type="Rhea" id="RHEA:22628"/>
        <dbReference type="ChEBI" id="CHEBI:15378"/>
        <dbReference type="ChEBI" id="CHEBI:29991"/>
        <dbReference type="ChEBI" id="CHEBI:30616"/>
        <dbReference type="ChEBI" id="CHEBI:43474"/>
        <dbReference type="ChEBI" id="CHEBI:58443"/>
        <dbReference type="ChEBI" id="CHEBI:77657"/>
        <dbReference type="ChEBI" id="CHEBI:456216"/>
        <dbReference type="EC" id="6.3.2.6"/>
    </reaction>
</comment>
<evidence type="ECO:0000259" key="12">
    <source>
        <dbReference type="Pfam" id="PF01259"/>
    </source>
</evidence>